<dbReference type="PROSITE" id="PS00135">
    <property type="entry name" value="TRYPSIN_SER"/>
    <property type="match status" value="1"/>
</dbReference>
<dbReference type="InterPro" id="IPR009003">
    <property type="entry name" value="Peptidase_S1_PA"/>
</dbReference>
<keyword evidence="3" id="KW-0378">Hydrolase</keyword>
<dbReference type="PANTHER" id="PTHR24276">
    <property type="entry name" value="POLYSERASE-RELATED"/>
    <property type="match status" value="1"/>
</dbReference>
<dbReference type="AlphaFoldDB" id="A0A9W8LX81"/>
<protein>
    <recommendedName>
        <fullName evidence="4">Peptidase S1 domain-containing protein</fullName>
    </recommendedName>
</protein>
<dbReference type="GO" id="GO:0004252">
    <property type="term" value="F:serine-type endopeptidase activity"/>
    <property type="evidence" value="ECO:0007669"/>
    <property type="project" value="InterPro"/>
</dbReference>
<evidence type="ECO:0000313" key="6">
    <source>
        <dbReference type="Proteomes" id="UP001139887"/>
    </source>
</evidence>
<gene>
    <name evidence="5" type="ORF">IWW36_003434</name>
</gene>
<dbReference type="PROSITE" id="PS00134">
    <property type="entry name" value="TRYPSIN_HIS"/>
    <property type="match status" value="1"/>
</dbReference>
<feature type="domain" description="Peptidase S1" evidence="4">
    <location>
        <begin position="6"/>
        <end position="243"/>
    </location>
</feature>
<keyword evidence="2" id="KW-1015">Disulfide bond</keyword>
<evidence type="ECO:0000256" key="3">
    <source>
        <dbReference type="RuleBase" id="RU363034"/>
    </source>
</evidence>
<evidence type="ECO:0000259" key="4">
    <source>
        <dbReference type="PROSITE" id="PS50240"/>
    </source>
</evidence>
<dbReference type="EMBL" id="JANBUW010000197">
    <property type="protein sequence ID" value="KAJ2848219.1"/>
    <property type="molecule type" value="Genomic_DNA"/>
</dbReference>
<dbReference type="PANTHER" id="PTHR24276:SF98">
    <property type="entry name" value="FI18310P1-RELATED"/>
    <property type="match status" value="1"/>
</dbReference>
<dbReference type="SUPFAM" id="SSF50494">
    <property type="entry name" value="Trypsin-like serine proteases"/>
    <property type="match status" value="1"/>
</dbReference>
<dbReference type="Proteomes" id="UP001139887">
    <property type="component" value="Unassembled WGS sequence"/>
</dbReference>
<dbReference type="Gene3D" id="2.40.10.10">
    <property type="entry name" value="Trypsin-like serine proteases"/>
    <property type="match status" value="1"/>
</dbReference>
<dbReference type="PROSITE" id="PS50240">
    <property type="entry name" value="TRYPSIN_DOM"/>
    <property type="match status" value="1"/>
</dbReference>
<dbReference type="InterPro" id="IPR043504">
    <property type="entry name" value="Peptidase_S1_PA_chymotrypsin"/>
</dbReference>
<comment type="caution">
    <text evidence="5">The sequence shown here is derived from an EMBL/GenBank/DDBJ whole genome shotgun (WGS) entry which is preliminary data.</text>
</comment>
<keyword evidence="3" id="KW-0645">Protease</keyword>
<name>A0A9W8LX81_9FUNG</name>
<dbReference type="CDD" id="cd00190">
    <property type="entry name" value="Tryp_SPc"/>
    <property type="match status" value="1"/>
</dbReference>
<dbReference type="SMART" id="SM00020">
    <property type="entry name" value="Tryp_SPc"/>
    <property type="match status" value="1"/>
</dbReference>
<accession>A0A9W8LX81</accession>
<dbReference type="GO" id="GO:0006508">
    <property type="term" value="P:proteolysis"/>
    <property type="evidence" value="ECO:0007669"/>
    <property type="project" value="UniProtKB-KW"/>
</dbReference>
<keyword evidence="6" id="KW-1185">Reference proteome</keyword>
<dbReference type="InterPro" id="IPR001254">
    <property type="entry name" value="Trypsin_dom"/>
</dbReference>
<dbReference type="InterPro" id="IPR018114">
    <property type="entry name" value="TRYPSIN_HIS"/>
</dbReference>
<sequence>MLSKRIYGGSVAPEDSAPFEVSVTTWRGKSGSTCGGTLISSRHVVTAGHCILPYKESYPVDVGYNSQNKSQQTVVKATKVTIHPRYIKDSDDGRYDLAILEIPEIAFGKHAQRMPIYGSPISAGQELLAVGWGKTGNAADNRKLLRATQITVGDYKTCNAFKNDFVESNDPRVCALGKLTPGRGICGGDSGSSVSISENGQQWFVGVGSRINFFNGAGCGDRDSASFFVHVGYFLDYIAKVTGLAKEYLLDAGPEPTSAAYSTLPPETASEPTPSTQVVTVTITEYLIRTALP</sequence>
<keyword evidence="3" id="KW-0720">Serine protease</keyword>
<proteinExistence type="inferred from homology"/>
<evidence type="ECO:0000256" key="1">
    <source>
        <dbReference type="ARBA" id="ARBA00007664"/>
    </source>
</evidence>
<organism evidence="5 6">
    <name type="scientific">Coemansia brasiliensis</name>
    <dbReference type="NCBI Taxonomy" id="2650707"/>
    <lineage>
        <taxon>Eukaryota</taxon>
        <taxon>Fungi</taxon>
        <taxon>Fungi incertae sedis</taxon>
        <taxon>Zoopagomycota</taxon>
        <taxon>Kickxellomycotina</taxon>
        <taxon>Kickxellomycetes</taxon>
        <taxon>Kickxellales</taxon>
        <taxon>Kickxellaceae</taxon>
        <taxon>Coemansia</taxon>
    </lineage>
</organism>
<reference evidence="5" key="1">
    <citation type="submission" date="2022-07" db="EMBL/GenBank/DDBJ databases">
        <title>Phylogenomic reconstructions and comparative analyses of Kickxellomycotina fungi.</title>
        <authorList>
            <person name="Reynolds N.K."/>
            <person name="Stajich J.E."/>
            <person name="Barry K."/>
            <person name="Grigoriev I.V."/>
            <person name="Crous P."/>
            <person name="Smith M.E."/>
        </authorList>
    </citation>
    <scope>NUCLEOTIDE SEQUENCE</scope>
    <source>
        <strain evidence="5">NRRL 1566</strain>
    </source>
</reference>
<dbReference type="InterPro" id="IPR033116">
    <property type="entry name" value="TRYPSIN_SER"/>
</dbReference>
<evidence type="ECO:0000256" key="2">
    <source>
        <dbReference type="ARBA" id="ARBA00023157"/>
    </source>
</evidence>
<dbReference type="InterPro" id="IPR001314">
    <property type="entry name" value="Peptidase_S1A"/>
</dbReference>
<dbReference type="PRINTS" id="PR00722">
    <property type="entry name" value="CHYMOTRYPSIN"/>
</dbReference>
<comment type="similarity">
    <text evidence="1">Belongs to the peptidase S1 family.</text>
</comment>
<dbReference type="InterPro" id="IPR050430">
    <property type="entry name" value="Peptidase_S1"/>
</dbReference>
<dbReference type="OrthoDB" id="6380398at2759"/>
<dbReference type="Pfam" id="PF00089">
    <property type="entry name" value="Trypsin"/>
    <property type="match status" value="1"/>
</dbReference>
<evidence type="ECO:0000313" key="5">
    <source>
        <dbReference type="EMBL" id="KAJ2848219.1"/>
    </source>
</evidence>